<organism evidence="1">
    <name type="scientific">Arundo donax</name>
    <name type="common">Giant reed</name>
    <name type="synonym">Donax arundinaceus</name>
    <dbReference type="NCBI Taxonomy" id="35708"/>
    <lineage>
        <taxon>Eukaryota</taxon>
        <taxon>Viridiplantae</taxon>
        <taxon>Streptophyta</taxon>
        <taxon>Embryophyta</taxon>
        <taxon>Tracheophyta</taxon>
        <taxon>Spermatophyta</taxon>
        <taxon>Magnoliopsida</taxon>
        <taxon>Liliopsida</taxon>
        <taxon>Poales</taxon>
        <taxon>Poaceae</taxon>
        <taxon>PACMAD clade</taxon>
        <taxon>Arundinoideae</taxon>
        <taxon>Arundineae</taxon>
        <taxon>Arundo</taxon>
    </lineage>
</organism>
<name>A0A0A9ACN2_ARUDO</name>
<dbReference type="EMBL" id="GBRH01251175">
    <property type="protein sequence ID" value="JAD46720.1"/>
    <property type="molecule type" value="Transcribed_RNA"/>
</dbReference>
<sequence length="27" mass="3068">MHCALVDWMVKLLEPIPERGDVSLVLC</sequence>
<proteinExistence type="predicted"/>
<evidence type="ECO:0000313" key="1">
    <source>
        <dbReference type="EMBL" id="JAD46720.1"/>
    </source>
</evidence>
<dbReference type="AlphaFoldDB" id="A0A0A9ACN2"/>
<reference evidence="1" key="2">
    <citation type="journal article" date="2015" name="Data Brief">
        <title>Shoot transcriptome of the giant reed, Arundo donax.</title>
        <authorList>
            <person name="Barrero R.A."/>
            <person name="Guerrero F.D."/>
            <person name="Moolhuijzen P."/>
            <person name="Goolsby J.A."/>
            <person name="Tidwell J."/>
            <person name="Bellgard S.E."/>
            <person name="Bellgard M.I."/>
        </authorList>
    </citation>
    <scope>NUCLEOTIDE SEQUENCE</scope>
    <source>
        <tissue evidence="1">Shoot tissue taken approximately 20 cm above the soil surface</tissue>
    </source>
</reference>
<reference evidence="1" key="1">
    <citation type="submission" date="2014-09" db="EMBL/GenBank/DDBJ databases">
        <authorList>
            <person name="Magalhaes I.L.F."/>
            <person name="Oliveira U."/>
            <person name="Santos F.R."/>
            <person name="Vidigal T.H.D.A."/>
            <person name="Brescovit A.D."/>
            <person name="Santos A.J."/>
        </authorList>
    </citation>
    <scope>NUCLEOTIDE SEQUENCE</scope>
    <source>
        <tissue evidence="1">Shoot tissue taken approximately 20 cm above the soil surface</tissue>
    </source>
</reference>
<accession>A0A0A9ACN2</accession>
<protein>
    <submittedName>
        <fullName evidence="1">Uncharacterized protein</fullName>
    </submittedName>
</protein>